<keyword evidence="3" id="KW-0804">Transcription</keyword>
<dbReference type="SUPFAM" id="SSF46689">
    <property type="entry name" value="Homeodomain-like"/>
    <property type="match status" value="2"/>
</dbReference>
<organism evidence="5 6">
    <name type="scientific">Niallia taxi</name>
    <dbReference type="NCBI Taxonomy" id="2499688"/>
    <lineage>
        <taxon>Bacteria</taxon>
        <taxon>Bacillati</taxon>
        <taxon>Bacillota</taxon>
        <taxon>Bacilli</taxon>
        <taxon>Bacillales</taxon>
        <taxon>Bacillaceae</taxon>
        <taxon>Niallia</taxon>
    </lineage>
</organism>
<dbReference type="PANTHER" id="PTHR43280:SF2">
    <property type="entry name" value="HTH-TYPE TRANSCRIPTIONAL REGULATOR EXSA"/>
    <property type="match status" value="1"/>
</dbReference>
<sequence>MKESIFMPVMNENFEIHYWTKTYQSSKAGLKPDESAENYSEIEPLFRLHSHDATEFLIFLGGECEYICEGKTYNLIPGDVVFIPPYAIHKANVKDFETYERIVLNISEQLLADYLSVSPAMQESLNQHKATSSHIIHIHFDQLHEISSLLKDVSARKLKDKEHHTFAVQYLLFQAIQVILNPSSSVPASKDNSENDQRLLTIINYIETNLTNPDLNLDNVSNHFHLNKYYFSHYFKNNMKVSFYRYVLIKRLAIAVTMIKQNNISIEEIAKICGFQDYSSFYRLFKKEYNISPKNLQKINNNN</sequence>
<dbReference type="InterPro" id="IPR018060">
    <property type="entry name" value="HTH_AraC"/>
</dbReference>
<comment type="caution">
    <text evidence="5">The sequence shown here is derived from an EMBL/GenBank/DDBJ whole genome shotgun (WGS) entry which is preliminary data.</text>
</comment>
<dbReference type="Gene3D" id="2.60.120.10">
    <property type="entry name" value="Jelly Rolls"/>
    <property type="match status" value="1"/>
</dbReference>
<dbReference type="InterPro" id="IPR009057">
    <property type="entry name" value="Homeodomain-like_sf"/>
</dbReference>
<evidence type="ECO:0000313" key="6">
    <source>
        <dbReference type="Proteomes" id="UP000288024"/>
    </source>
</evidence>
<dbReference type="GO" id="GO:0043565">
    <property type="term" value="F:sequence-specific DNA binding"/>
    <property type="evidence" value="ECO:0007669"/>
    <property type="project" value="InterPro"/>
</dbReference>
<dbReference type="PANTHER" id="PTHR43280">
    <property type="entry name" value="ARAC-FAMILY TRANSCRIPTIONAL REGULATOR"/>
    <property type="match status" value="1"/>
</dbReference>
<name>A0A3S3SIJ7_9BACI</name>
<keyword evidence="2" id="KW-0238">DNA-binding</keyword>
<dbReference type="Pfam" id="PF12833">
    <property type="entry name" value="HTH_18"/>
    <property type="match status" value="1"/>
</dbReference>
<dbReference type="SMART" id="SM00342">
    <property type="entry name" value="HTH_ARAC"/>
    <property type="match status" value="1"/>
</dbReference>
<evidence type="ECO:0000259" key="4">
    <source>
        <dbReference type="PROSITE" id="PS01124"/>
    </source>
</evidence>
<proteinExistence type="predicted"/>
<feature type="domain" description="HTH araC/xylS-type" evidence="4">
    <location>
        <begin position="200"/>
        <end position="299"/>
    </location>
</feature>
<dbReference type="InterPro" id="IPR014710">
    <property type="entry name" value="RmlC-like_jellyroll"/>
</dbReference>
<keyword evidence="6" id="KW-1185">Reference proteome</keyword>
<reference evidence="5 6" key="1">
    <citation type="submission" date="2019-01" db="EMBL/GenBank/DDBJ databases">
        <title>Bacillus sp. M5HDSG1-1, whole genome shotgun sequence.</title>
        <authorList>
            <person name="Tuo L."/>
        </authorList>
    </citation>
    <scope>NUCLEOTIDE SEQUENCE [LARGE SCALE GENOMIC DNA]</scope>
    <source>
        <strain evidence="5 6">M5HDSG1-1</strain>
    </source>
</reference>
<evidence type="ECO:0000256" key="3">
    <source>
        <dbReference type="ARBA" id="ARBA00023163"/>
    </source>
</evidence>
<accession>A0A3S3SIJ7</accession>
<dbReference type="SUPFAM" id="SSF51215">
    <property type="entry name" value="Regulatory protein AraC"/>
    <property type="match status" value="1"/>
</dbReference>
<dbReference type="EMBL" id="RZTZ01000008">
    <property type="protein sequence ID" value="RVT59823.1"/>
    <property type="molecule type" value="Genomic_DNA"/>
</dbReference>
<dbReference type="RefSeq" id="WP_127739602.1">
    <property type="nucleotide sequence ID" value="NZ_RZTZ01000008.1"/>
</dbReference>
<evidence type="ECO:0000256" key="2">
    <source>
        <dbReference type="ARBA" id="ARBA00023125"/>
    </source>
</evidence>
<keyword evidence="1" id="KW-0805">Transcription regulation</keyword>
<dbReference type="GO" id="GO:0003700">
    <property type="term" value="F:DNA-binding transcription factor activity"/>
    <property type="evidence" value="ECO:0007669"/>
    <property type="project" value="InterPro"/>
</dbReference>
<dbReference type="Gene3D" id="1.10.10.60">
    <property type="entry name" value="Homeodomain-like"/>
    <property type="match status" value="2"/>
</dbReference>
<gene>
    <name evidence="5" type="ORF">EM808_18055</name>
</gene>
<dbReference type="PROSITE" id="PS01124">
    <property type="entry name" value="HTH_ARAC_FAMILY_2"/>
    <property type="match status" value="1"/>
</dbReference>
<evidence type="ECO:0000256" key="1">
    <source>
        <dbReference type="ARBA" id="ARBA00023015"/>
    </source>
</evidence>
<dbReference type="Pfam" id="PF02311">
    <property type="entry name" value="AraC_binding"/>
    <property type="match status" value="1"/>
</dbReference>
<dbReference type="InterPro" id="IPR003313">
    <property type="entry name" value="AraC-bd"/>
</dbReference>
<dbReference type="AlphaFoldDB" id="A0A3S3SIJ7"/>
<evidence type="ECO:0000313" key="5">
    <source>
        <dbReference type="EMBL" id="RVT59823.1"/>
    </source>
</evidence>
<dbReference type="InterPro" id="IPR037923">
    <property type="entry name" value="HTH-like"/>
</dbReference>
<protein>
    <submittedName>
        <fullName evidence="5">AraC family transcriptional regulator</fullName>
    </submittedName>
</protein>
<dbReference type="Proteomes" id="UP000288024">
    <property type="component" value="Unassembled WGS sequence"/>
</dbReference>